<accession>A0A165EFK3</accession>
<evidence type="ECO:0008006" key="4">
    <source>
        <dbReference type="Google" id="ProtNLM"/>
    </source>
</evidence>
<evidence type="ECO:0000313" key="2">
    <source>
        <dbReference type="EMBL" id="KZV86824.1"/>
    </source>
</evidence>
<feature type="transmembrane region" description="Helical" evidence="1">
    <location>
        <begin position="20"/>
        <end position="39"/>
    </location>
</feature>
<reference evidence="2 3" key="1">
    <citation type="journal article" date="2016" name="Mol. Biol. Evol.">
        <title>Comparative Genomics of Early-Diverging Mushroom-Forming Fungi Provides Insights into the Origins of Lignocellulose Decay Capabilities.</title>
        <authorList>
            <person name="Nagy L.G."/>
            <person name="Riley R."/>
            <person name="Tritt A."/>
            <person name="Adam C."/>
            <person name="Daum C."/>
            <person name="Floudas D."/>
            <person name="Sun H."/>
            <person name="Yadav J.S."/>
            <person name="Pangilinan J."/>
            <person name="Larsson K.H."/>
            <person name="Matsuura K."/>
            <person name="Barry K."/>
            <person name="Labutti K."/>
            <person name="Kuo R."/>
            <person name="Ohm R.A."/>
            <person name="Bhattacharya S.S."/>
            <person name="Shirouzu T."/>
            <person name="Yoshinaga Y."/>
            <person name="Martin F.M."/>
            <person name="Grigoriev I.V."/>
            <person name="Hibbett D.S."/>
        </authorList>
    </citation>
    <scope>NUCLEOTIDE SEQUENCE [LARGE SCALE GENOMIC DNA]</scope>
    <source>
        <strain evidence="2 3">HHB12029</strain>
    </source>
</reference>
<keyword evidence="1" id="KW-1133">Transmembrane helix</keyword>
<dbReference type="Proteomes" id="UP000077266">
    <property type="component" value="Unassembled WGS sequence"/>
</dbReference>
<organism evidence="2 3">
    <name type="scientific">Exidia glandulosa HHB12029</name>
    <dbReference type="NCBI Taxonomy" id="1314781"/>
    <lineage>
        <taxon>Eukaryota</taxon>
        <taxon>Fungi</taxon>
        <taxon>Dikarya</taxon>
        <taxon>Basidiomycota</taxon>
        <taxon>Agaricomycotina</taxon>
        <taxon>Agaricomycetes</taxon>
        <taxon>Auriculariales</taxon>
        <taxon>Exidiaceae</taxon>
        <taxon>Exidia</taxon>
    </lineage>
</organism>
<keyword evidence="3" id="KW-1185">Reference proteome</keyword>
<evidence type="ECO:0000313" key="3">
    <source>
        <dbReference type="Proteomes" id="UP000077266"/>
    </source>
</evidence>
<dbReference type="OrthoDB" id="3255572at2759"/>
<dbReference type="EMBL" id="KV426143">
    <property type="protein sequence ID" value="KZV86824.1"/>
    <property type="molecule type" value="Genomic_DNA"/>
</dbReference>
<gene>
    <name evidence="2" type="ORF">EXIGLDRAFT_591773</name>
</gene>
<proteinExistence type="predicted"/>
<feature type="non-terminal residue" evidence="2">
    <location>
        <position position="54"/>
    </location>
</feature>
<dbReference type="InParanoid" id="A0A165EFK3"/>
<protein>
    <recommendedName>
        <fullName evidence="4">Homeodomain-like protein</fullName>
    </recommendedName>
</protein>
<name>A0A165EFK3_EXIGL</name>
<dbReference type="Pfam" id="PF13384">
    <property type="entry name" value="HTH_23"/>
    <property type="match status" value="1"/>
</dbReference>
<sequence length="54" mass="6389">MPYRRISADLKERALYLWDLGWIPSDVMAVLGVSVASMYRWRKNRDKYGTVKKP</sequence>
<dbReference type="AlphaFoldDB" id="A0A165EFK3"/>
<evidence type="ECO:0000256" key="1">
    <source>
        <dbReference type="SAM" id="Phobius"/>
    </source>
</evidence>
<keyword evidence="1" id="KW-0472">Membrane</keyword>
<keyword evidence="1" id="KW-0812">Transmembrane</keyword>
<dbReference type="STRING" id="1314781.A0A165EFK3"/>